<dbReference type="AlphaFoldDB" id="A0A840V701"/>
<name>A0A840V701_9BACT</name>
<organism evidence="1 2">
    <name type="scientific">Haloferula luteola</name>
    <dbReference type="NCBI Taxonomy" id="595692"/>
    <lineage>
        <taxon>Bacteria</taxon>
        <taxon>Pseudomonadati</taxon>
        <taxon>Verrucomicrobiota</taxon>
        <taxon>Verrucomicrobiia</taxon>
        <taxon>Verrucomicrobiales</taxon>
        <taxon>Verrucomicrobiaceae</taxon>
        <taxon>Haloferula</taxon>
    </lineage>
</organism>
<dbReference type="EMBL" id="JACHFD010000016">
    <property type="protein sequence ID" value="MBB5352816.1"/>
    <property type="molecule type" value="Genomic_DNA"/>
</dbReference>
<evidence type="ECO:0000313" key="2">
    <source>
        <dbReference type="Proteomes" id="UP000557717"/>
    </source>
</evidence>
<keyword evidence="2" id="KW-1185">Reference proteome</keyword>
<proteinExistence type="predicted"/>
<protein>
    <submittedName>
        <fullName evidence="1">Uncharacterized protein</fullName>
    </submittedName>
</protein>
<evidence type="ECO:0000313" key="1">
    <source>
        <dbReference type="EMBL" id="MBB5352816.1"/>
    </source>
</evidence>
<sequence length="82" mass="9156">MSHQGRHDCLPLRIWVHLQESRDGIVDDGDPRLFATAWFFPVFGRGGSFADDAQHGSGSSSRQAIFCAARVKEDAVEWAPVW</sequence>
<accession>A0A840V701</accession>
<reference evidence="1 2" key="1">
    <citation type="submission" date="2020-08" db="EMBL/GenBank/DDBJ databases">
        <title>Genomic Encyclopedia of Type Strains, Phase IV (KMG-IV): sequencing the most valuable type-strain genomes for metagenomic binning, comparative biology and taxonomic classification.</title>
        <authorList>
            <person name="Goeker M."/>
        </authorList>
    </citation>
    <scope>NUCLEOTIDE SEQUENCE [LARGE SCALE GENOMIC DNA]</scope>
    <source>
        <strain evidence="1 2">YC6886</strain>
    </source>
</reference>
<gene>
    <name evidence="1" type="ORF">HNR46_003064</name>
</gene>
<dbReference type="RefSeq" id="WP_184020168.1">
    <property type="nucleotide sequence ID" value="NZ_JACHFD010000016.1"/>
</dbReference>
<comment type="caution">
    <text evidence="1">The sequence shown here is derived from an EMBL/GenBank/DDBJ whole genome shotgun (WGS) entry which is preliminary data.</text>
</comment>
<dbReference type="Proteomes" id="UP000557717">
    <property type="component" value="Unassembled WGS sequence"/>
</dbReference>